<evidence type="ECO:0000256" key="6">
    <source>
        <dbReference type="SAM" id="Phobius"/>
    </source>
</evidence>
<accession>A0A9W7DEL1</accession>
<dbReference type="Pfam" id="PF03600">
    <property type="entry name" value="CitMHS"/>
    <property type="match status" value="1"/>
</dbReference>
<evidence type="ECO:0000259" key="7">
    <source>
        <dbReference type="PROSITE" id="PS51382"/>
    </source>
</evidence>
<keyword evidence="9" id="KW-1185">Reference proteome</keyword>
<evidence type="ECO:0000256" key="1">
    <source>
        <dbReference type="ARBA" id="ARBA00004141"/>
    </source>
</evidence>
<dbReference type="Proteomes" id="UP001165063">
    <property type="component" value="Unassembled WGS sequence"/>
</dbReference>
<evidence type="ECO:0000256" key="4">
    <source>
        <dbReference type="ARBA" id="ARBA00022989"/>
    </source>
</evidence>
<reference evidence="8" key="1">
    <citation type="submission" date="2023-04" db="EMBL/GenBank/DDBJ databases">
        <title>Ambrosiozyma monospora NBRC 1965.</title>
        <authorList>
            <person name="Ichikawa N."/>
            <person name="Sato H."/>
            <person name="Tonouchi N."/>
        </authorList>
    </citation>
    <scope>NUCLEOTIDE SEQUENCE</scope>
    <source>
        <strain evidence="8">NBRC 1965</strain>
    </source>
</reference>
<name>A0A9W7DEL1_AMBMO</name>
<evidence type="ECO:0000313" key="8">
    <source>
        <dbReference type="EMBL" id="GMG25871.1"/>
    </source>
</evidence>
<feature type="transmembrane region" description="Helical" evidence="6">
    <location>
        <begin position="790"/>
        <end position="810"/>
    </location>
</feature>
<feature type="transmembrane region" description="Helical" evidence="6">
    <location>
        <begin position="430"/>
        <end position="458"/>
    </location>
</feature>
<dbReference type="GO" id="GO:0006797">
    <property type="term" value="P:polyphosphate metabolic process"/>
    <property type="evidence" value="ECO:0007669"/>
    <property type="project" value="TreeGrafter"/>
</dbReference>
<evidence type="ECO:0000256" key="5">
    <source>
        <dbReference type="ARBA" id="ARBA00023136"/>
    </source>
</evidence>
<dbReference type="PROSITE" id="PS51382">
    <property type="entry name" value="SPX"/>
    <property type="match status" value="1"/>
</dbReference>
<dbReference type="PANTHER" id="PTHR10283">
    <property type="entry name" value="SOLUTE CARRIER FAMILY 13 MEMBER"/>
    <property type="match status" value="1"/>
</dbReference>
<feature type="domain" description="SPX" evidence="7">
    <location>
        <begin position="1"/>
        <end position="278"/>
    </location>
</feature>
<dbReference type="GO" id="GO:0006817">
    <property type="term" value="P:phosphate ion transport"/>
    <property type="evidence" value="ECO:0007669"/>
    <property type="project" value="TreeGrafter"/>
</dbReference>
<dbReference type="Pfam" id="PF03105">
    <property type="entry name" value="SPX"/>
    <property type="match status" value="1"/>
</dbReference>
<feature type="transmembrane region" description="Helical" evidence="6">
    <location>
        <begin position="681"/>
        <end position="699"/>
    </location>
</feature>
<dbReference type="OrthoDB" id="10260443at2759"/>
<sequence>MKFSHSLQLNSVPEWRDYYLNYKLLKKVLYQLQEIAATRDEVLQGSSTAAAGHSTDNAKSQLSDTVEKKGLSKWTKKFVSKKSKEEAVHQDTIELGTISDGVSTIPFDDKEVEYMVEEVDFQKVTPKKVFESKLNVELKKVDAFYSNKEKEVFAQVENLLKDLKYFNETHADLSRIKSADTHKRFDKDLERQGYPIDEEDDEEDDDLLSTAAFSTLMGDGEFNLTFQHEVTYKKRILEAFIDLSQLKSYIELNKMGFSKACKKFDKVLEENIRQEYVSSIEIKAYMFHPSTIDKVDEYLDELIQVYSGVTGFSPEESKEFLRSHLREHIVFERTTVWKQLIGIEKDLNNATSGKVLTGEESEIKNLYSLDLFEYKLPFTINLKFTTIEYFKFPKFFFVSHNAWKIYLAILVGGILLGVKTLNDRTQGNCLAVVAVCAILWATEAIPLFATSLLVPFLVVLCNTLKDSETHKVMAAPDAASYILSTMWNSTIMLLLGGFTLAAGLSKYNIAKVASSWILHFAGTKPRNVLLAITGVALFLSMWISNVAAPVLAYSLIDPMLKSIPTNSGFAKALVLGIALVSDAAGMSTPISSPQNMIAIEALSPQPSWGNWFSFSIPLSIICWLCIWLEIILSFKINDVKLKPIKPIKETFTLKQWYVILVTIVTIVLWCIESQMESKVGASGIISIIPIIALYGTGLLTTTDVNNYPWSIVLLAMGGMALGKAVTSSGLLHTIATSLSERIDTYPPIGILAIFGVLCLVFATFVSHTVSALILVPLVQSVGQQLHQQNMLVCGIALIASVGMGLPSSGFPNSIAISKTDDLGNRYLTTGLFISRGVPASIICFVFIITVGYGVMSSVFTS</sequence>
<evidence type="ECO:0000256" key="2">
    <source>
        <dbReference type="ARBA" id="ARBA00022448"/>
    </source>
</evidence>
<keyword evidence="3 6" id="KW-0812">Transmembrane</keyword>
<dbReference type="InterPro" id="IPR004331">
    <property type="entry name" value="SPX_dom"/>
</dbReference>
<keyword evidence="4 6" id="KW-1133">Transmembrane helix</keyword>
<comment type="caution">
    <text evidence="8">The sequence shown here is derived from an EMBL/GenBank/DDBJ whole genome shotgun (WGS) entry which is preliminary data.</text>
</comment>
<dbReference type="PANTHER" id="PTHR10283:SF110">
    <property type="entry name" value="INORGANIC PHOSPHATE TRANSPORTER PHO87-RELATED"/>
    <property type="match status" value="1"/>
</dbReference>
<evidence type="ECO:0000256" key="3">
    <source>
        <dbReference type="ARBA" id="ARBA00022692"/>
    </source>
</evidence>
<dbReference type="CDD" id="cd01115">
    <property type="entry name" value="SLC13_permease"/>
    <property type="match status" value="1"/>
</dbReference>
<feature type="transmembrane region" description="Helical" evidence="6">
    <location>
        <begin position="711"/>
        <end position="735"/>
    </location>
</feature>
<protein>
    <submittedName>
        <fullName evidence="8">Unnamed protein product</fullName>
    </submittedName>
</protein>
<comment type="subcellular location">
    <subcellularLocation>
        <location evidence="1">Membrane</location>
        <topology evidence="1">Multi-pass membrane protein</topology>
    </subcellularLocation>
</comment>
<dbReference type="CDD" id="cd14478">
    <property type="entry name" value="SPX_PHO87_PHO90_like"/>
    <property type="match status" value="1"/>
</dbReference>
<keyword evidence="2" id="KW-0813">Transport</keyword>
<dbReference type="InterPro" id="IPR004680">
    <property type="entry name" value="Cit_transptr-like_dom"/>
</dbReference>
<dbReference type="EMBL" id="BSXU01001296">
    <property type="protein sequence ID" value="GMG25871.1"/>
    <property type="molecule type" value="Genomic_DNA"/>
</dbReference>
<keyword evidence="5 6" id="KW-0472">Membrane</keyword>
<feature type="transmembrane region" description="Helical" evidence="6">
    <location>
        <begin position="747"/>
        <end position="778"/>
    </location>
</feature>
<feature type="transmembrane region" description="Helical" evidence="6">
    <location>
        <begin position="528"/>
        <end position="556"/>
    </location>
</feature>
<feature type="transmembrane region" description="Helical" evidence="6">
    <location>
        <begin position="830"/>
        <end position="855"/>
    </location>
</feature>
<evidence type="ECO:0000313" key="9">
    <source>
        <dbReference type="Proteomes" id="UP001165063"/>
    </source>
</evidence>
<dbReference type="GO" id="GO:0005886">
    <property type="term" value="C:plasma membrane"/>
    <property type="evidence" value="ECO:0007669"/>
    <property type="project" value="TreeGrafter"/>
</dbReference>
<organism evidence="8 9">
    <name type="scientific">Ambrosiozyma monospora</name>
    <name type="common">Yeast</name>
    <name type="synonym">Endomycopsis monosporus</name>
    <dbReference type="NCBI Taxonomy" id="43982"/>
    <lineage>
        <taxon>Eukaryota</taxon>
        <taxon>Fungi</taxon>
        <taxon>Dikarya</taxon>
        <taxon>Ascomycota</taxon>
        <taxon>Saccharomycotina</taxon>
        <taxon>Pichiomycetes</taxon>
        <taxon>Pichiales</taxon>
        <taxon>Pichiaceae</taxon>
        <taxon>Ambrosiozyma</taxon>
    </lineage>
</organism>
<proteinExistence type="predicted"/>
<dbReference type="AlphaFoldDB" id="A0A9W7DEL1"/>
<feature type="transmembrane region" description="Helical" evidence="6">
    <location>
        <begin position="611"/>
        <end position="634"/>
    </location>
</feature>
<feature type="transmembrane region" description="Helical" evidence="6">
    <location>
        <begin position="655"/>
        <end position="675"/>
    </location>
</feature>
<feature type="transmembrane region" description="Helical" evidence="6">
    <location>
        <begin position="401"/>
        <end position="418"/>
    </location>
</feature>
<feature type="transmembrane region" description="Helical" evidence="6">
    <location>
        <begin position="478"/>
        <end position="507"/>
    </location>
</feature>
<gene>
    <name evidence="8" type="ORF">Amon01_000318600</name>
</gene>
<dbReference type="GO" id="GO:0005315">
    <property type="term" value="F:phosphate transmembrane transporter activity"/>
    <property type="evidence" value="ECO:0007669"/>
    <property type="project" value="TreeGrafter"/>
</dbReference>